<proteinExistence type="predicted"/>
<name>A0A382IFQ2_9ZZZZ</name>
<sequence length="27" mass="2868">ARRCWPRPSCCTTPSGGPNGRKPNGIV</sequence>
<dbReference type="AlphaFoldDB" id="A0A382IFQ2"/>
<dbReference type="EMBL" id="UINC01066904">
    <property type="protein sequence ID" value="SVB98057.1"/>
    <property type="molecule type" value="Genomic_DNA"/>
</dbReference>
<feature type="non-terminal residue" evidence="1">
    <location>
        <position position="27"/>
    </location>
</feature>
<evidence type="ECO:0000313" key="1">
    <source>
        <dbReference type="EMBL" id="SVB98057.1"/>
    </source>
</evidence>
<accession>A0A382IFQ2</accession>
<feature type="non-terminal residue" evidence="1">
    <location>
        <position position="1"/>
    </location>
</feature>
<reference evidence="1" key="1">
    <citation type="submission" date="2018-05" db="EMBL/GenBank/DDBJ databases">
        <authorList>
            <person name="Lanie J.A."/>
            <person name="Ng W.-L."/>
            <person name="Kazmierczak K.M."/>
            <person name="Andrzejewski T.M."/>
            <person name="Davidsen T.M."/>
            <person name="Wayne K.J."/>
            <person name="Tettelin H."/>
            <person name="Glass J.I."/>
            <person name="Rusch D."/>
            <person name="Podicherti R."/>
            <person name="Tsui H.-C.T."/>
            <person name="Winkler M.E."/>
        </authorList>
    </citation>
    <scope>NUCLEOTIDE SEQUENCE</scope>
</reference>
<gene>
    <name evidence="1" type="ORF">METZ01_LOCUS250911</name>
</gene>
<organism evidence="1">
    <name type="scientific">marine metagenome</name>
    <dbReference type="NCBI Taxonomy" id="408172"/>
    <lineage>
        <taxon>unclassified sequences</taxon>
        <taxon>metagenomes</taxon>
        <taxon>ecological metagenomes</taxon>
    </lineage>
</organism>
<protein>
    <submittedName>
        <fullName evidence="1">Uncharacterized protein</fullName>
    </submittedName>
</protein>